<dbReference type="EMBL" id="HBNR01007376">
    <property type="protein sequence ID" value="CAE4565238.1"/>
    <property type="molecule type" value="Transcribed_RNA"/>
</dbReference>
<proteinExistence type="predicted"/>
<name>A0A7S4UPT2_9DINO</name>
<gene>
    <name evidence="3" type="ORF">AMON00008_LOCUS4857</name>
</gene>
<dbReference type="Gene3D" id="3.20.20.80">
    <property type="entry name" value="Glycosidases"/>
    <property type="match status" value="1"/>
</dbReference>
<evidence type="ECO:0000259" key="2">
    <source>
        <dbReference type="Pfam" id="PF11790"/>
    </source>
</evidence>
<evidence type="ECO:0000313" key="3">
    <source>
        <dbReference type="EMBL" id="CAE4565238.1"/>
    </source>
</evidence>
<feature type="signal peptide" evidence="1">
    <location>
        <begin position="1"/>
        <end position="21"/>
    </location>
</feature>
<dbReference type="SUPFAM" id="SSF51445">
    <property type="entry name" value="(Trans)glycosidases"/>
    <property type="match status" value="1"/>
</dbReference>
<protein>
    <recommendedName>
        <fullName evidence="2">Asl1-like glycosyl hydrolase catalytic domain-containing protein</fullName>
    </recommendedName>
</protein>
<dbReference type="PANTHER" id="PTHR34154">
    <property type="entry name" value="ALKALI-SENSITIVE LINKAGE PROTEIN 1"/>
    <property type="match status" value="1"/>
</dbReference>
<dbReference type="InterPro" id="IPR053183">
    <property type="entry name" value="ASL1"/>
</dbReference>
<sequence length="441" mass="47501">MGLCNLMAAWLALLLGRLGLRSPSALDGWTRHSGVNCYSGKGATDLEAHSGHPYGTVSLEECKAACESLDGCQGVVVSWSIVSVLRGKVVCYRRGSIQLDQCLDHTLVFDLWTRAAHLIPAVAAPSPPPGVPGTYGCGVAIAGDWPNCGAQFSEQYAFDLGALMRKAQNVVGAGQPLWRYDWRSTQHPTGGPWTYVAMDWCPSGGKNEHPDPNGPSPGLMGWNEPNVPGQCNQDAGDSKAVGEFVALARRFKQVGKFVVSPAPSLDPQWLDTFLGVCSAQGFFGVDYLAYHHYVTCNDDTSGNSLYGEMSSVIESFIALMNKWNGRGFGIKGLWITEIACAPVGGWGNLPYRWALGKPALLMEKFIDIQRNYPELKTWSWFGYGGFGNLWDQSTSALTSLGNMYFSHCHPTRAGGNRTAATSLGLPGGLVGEALREALVVV</sequence>
<dbReference type="AlphaFoldDB" id="A0A7S4UPT2"/>
<reference evidence="3" key="1">
    <citation type="submission" date="2021-01" db="EMBL/GenBank/DDBJ databases">
        <authorList>
            <person name="Corre E."/>
            <person name="Pelletier E."/>
            <person name="Niang G."/>
            <person name="Scheremetjew M."/>
            <person name="Finn R."/>
            <person name="Kale V."/>
            <person name="Holt S."/>
            <person name="Cochrane G."/>
            <person name="Meng A."/>
            <person name="Brown T."/>
            <person name="Cohen L."/>
        </authorList>
    </citation>
    <scope>NUCLEOTIDE SEQUENCE</scope>
    <source>
        <strain evidence="3">CCMP3105</strain>
    </source>
</reference>
<dbReference type="InterPro" id="IPR024655">
    <property type="entry name" value="Asl1_glyco_hydro_catalytic"/>
</dbReference>
<dbReference type="Pfam" id="PF11790">
    <property type="entry name" value="Glyco_hydro_cc"/>
    <property type="match status" value="1"/>
</dbReference>
<keyword evidence="1" id="KW-0732">Signal</keyword>
<dbReference type="InterPro" id="IPR017853">
    <property type="entry name" value="GH"/>
</dbReference>
<feature type="domain" description="Asl1-like glycosyl hydrolase catalytic" evidence="2">
    <location>
        <begin position="176"/>
        <end position="404"/>
    </location>
</feature>
<feature type="chain" id="PRO_5030808911" description="Asl1-like glycosyl hydrolase catalytic domain-containing protein" evidence="1">
    <location>
        <begin position="22"/>
        <end position="441"/>
    </location>
</feature>
<dbReference type="GO" id="GO:0071966">
    <property type="term" value="P:fungal-type cell wall polysaccharide metabolic process"/>
    <property type="evidence" value="ECO:0007669"/>
    <property type="project" value="TreeGrafter"/>
</dbReference>
<evidence type="ECO:0000256" key="1">
    <source>
        <dbReference type="SAM" id="SignalP"/>
    </source>
</evidence>
<organism evidence="3">
    <name type="scientific">Alexandrium monilatum</name>
    <dbReference type="NCBI Taxonomy" id="311494"/>
    <lineage>
        <taxon>Eukaryota</taxon>
        <taxon>Sar</taxon>
        <taxon>Alveolata</taxon>
        <taxon>Dinophyceae</taxon>
        <taxon>Gonyaulacales</taxon>
        <taxon>Pyrocystaceae</taxon>
        <taxon>Alexandrium</taxon>
    </lineage>
</organism>
<accession>A0A7S4UPT2</accession>
<dbReference type="PANTHER" id="PTHR34154:SF14">
    <property type="entry name" value="ASL1-LIKE GLYCOSYL HYDROLASE CATALYTIC DOMAIN-CONTAINING PROTEIN"/>
    <property type="match status" value="1"/>
</dbReference>